<comment type="caution">
    <text evidence="2">The sequence shown here is derived from an EMBL/GenBank/DDBJ whole genome shotgun (WGS) entry which is preliminary data.</text>
</comment>
<protein>
    <submittedName>
        <fullName evidence="2">Uncharacterized protein</fullName>
    </submittedName>
</protein>
<feature type="transmembrane region" description="Helical" evidence="1">
    <location>
        <begin position="19"/>
        <end position="37"/>
    </location>
</feature>
<name>A0A1Y1WYH7_9FUNG</name>
<keyword evidence="1" id="KW-0812">Transmembrane</keyword>
<dbReference type="Proteomes" id="UP000193944">
    <property type="component" value="Unassembled WGS sequence"/>
</dbReference>
<gene>
    <name evidence="2" type="ORF">BCR32DRAFT_48254</name>
</gene>
<evidence type="ECO:0000256" key="1">
    <source>
        <dbReference type="SAM" id="Phobius"/>
    </source>
</evidence>
<keyword evidence="1" id="KW-0472">Membrane</keyword>
<evidence type="ECO:0000313" key="2">
    <source>
        <dbReference type="EMBL" id="ORX78445.1"/>
    </source>
</evidence>
<organism evidence="2 3">
    <name type="scientific">Anaeromyces robustus</name>
    <dbReference type="NCBI Taxonomy" id="1754192"/>
    <lineage>
        <taxon>Eukaryota</taxon>
        <taxon>Fungi</taxon>
        <taxon>Fungi incertae sedis</taxon>
        <taxon>Chytridiomycota</taxon>
        <taxon>Chytridiomycota incertae sedis</taxon>
        <taxon>Neocallimastigomycetes</taxon>
        <taxon>Neocallimastigales</taxon>
        <taxon>Neocallimastigaceae</taxon>
        <taxon>Anaeromyces</taxon>
    </lineage>
</organism>
<reference evidence="2 3" key="1">
    <citation type="submission" date="2016-08" db="EMBL/GenBank/DDBJ databases">
        <title>A Parts List for Fungal Cellulosomes Revealed by Comparative Genomics.</title>
        <authorList>
            <consortium name="DOE Joint Genome Institute"/>
            <person name="Haitjema C.H."/>
            <person name="Gilmore S.P."/>
            <person name="Henske J.K."/>
            <person name="Solomon K.V."/>
            <person name="De Groot R."/>
            <person name="Kuo A."/>
            <person name="Mondo S.J."/>
            <person name="Salamov A.A."/>
            <person name="Labutti K."/>
            <person name="Zhao Z."/>
            <person name="Chiniquy J."/>
            <person name="Barry K."/>
            <person name="Brewer H.M."/>
            <person name="Purvine S.O."/>
            <person name="Wright A.T."/>
            <person name="Boxma B."/>
            <person name="Van Alen T."/>
            <person name="Hackstein J.H."/>
            <person name="Baker S.E."/>
            <person name="Grigoriev I.V."/>
            <person name="O'Malley M.A."/>
        </authorList>
    </citation>
    <scope>NUCLEOTIDE SEQUENCE [LARGE SCALE GENOMIC DNA]</scope>
    <source>
        <strain evidence="2 3">S4</strain>
    </source>
</reference>
<keyword evidence="1" id="KW-1133">Transmembrane helix</keyword>
<reference evidence="2 3" key="2">
    <citation type="submission" date="2016-08" db="EMBL/GenBank/DDBJ databases">
        <title>Pervasive Adenine N6-methylation of Active Genes in Fungi.</title>
        <authorList>
            <consortium name="DOE Joint Genome Institute"/>
            <person name="Mondo S.J."/>
            <person name="Dannebaum R.O."/>
            <person name="Kuo R.C."/>
            <person name="Labutti K."/>
            <person name="Haridas S."/>
            <person name="Kuo A."/>
            <person name="Salamov A."/>
            <person name="Ahrendt S.R."/>
            <person name="Lipzen A."/>
            <person name="Sullivan W."/>
            <person name="Andreopoulos W.B."/>
            <person name="Clum A."/>
            <person name="Lindquist E."/>
            <person name="Daum C."/>
            <person name="Ramamoorthy G.K."/>
            <person name="Gryganskyi A."/>
            <person name="Culley D."/>
            <person name="Magnuson J.K."/>
            <person name="James T.Y."/>
            <person name="O'Malley M.A."/>
            <person name="Stajich J.E."/>
            <person name="Spatafora J.W."/>
            <person name="Visel A."/>
            <person name="Grigoriev I.V."/>
        </authorList>
    </citation>
    <scope>NUCLEOTIDE SEQUENCE [LARGE SCALE GENOMIC DNA]</scope>
    <source>
        <strain evidence="2 3">S4</strain>
    </source>
</reference>
<evidence type="ECO:0000313" key="3">
    <source>
        <dbReference type="Proteomes" id="UP000193944"/>
    </source>
</evidence>
<keyword evidence="3" id="KW-1185">Reference proteome</keyword>
<dbReference type="AlphaFoldDB" id="A0A1Y1WYH7"/>
<dbReference type="EMBL" id="MCFG01000210">
    <property type="protein sequence ID" value="ORX78445.1"/>
    <property type="molecule type" value="Genomic_DNA"/>
</dbReference>
<proteinExistence type="predicted"/>
<accession>A0A1Y1WYH7</accession>
<sequence length="60" mass="7616">MKVIHIFFEKEINNSVKKIFFILLIFLFFNYCFYSLYKIYHIKTLIYIYRNINKYITYIL</sequence>